<dbReference type="SUPFAM" id="SSF82171">
    <property type="entry name" value="DPP6 N-terminal domain-like"/>
    <property type="match status" value="1"/>
</dbReference>
<dbReference type="PANTHER" id="PTHR36842">
    <property type="entry name" value="PROTEIN TOLB HOMOLOG"/>
    <property type="match status" value="1"/>
</dbReference>
<sequence length="975" mass="100974">MPSRPWAFAAAALLMSTVASSASVAAQPVVGPLDAPTTGRVLFAGTQHRSLGAAVSTEQSVPLLGPGPTHMDDQPAARGTQLVFTSMRDAARPQVYLREAGGAIRQLTSGFDAAHPQLSPDGRSVVFDAAQPGAGVQRDLWLIGSDGSGLRRLTDTPANESSPTFSPDGTEIAFACDQDGVSEIYRQPLAGGPARRLTTAGGAGQPSWNPVRADLIAYTVDLGPPGRQLRMIDGDQTGIPVLGGDQAAWQSFSPSWRPDGDLLLFVSPNQVCVCDDVNRVYQVDTSGGLPVTTFPQLLLVEDRAIDSPTWAQGRLVVARTTAADRFTATLQDVLPDGTDPRDLGLAVLREDPEAATNPDRLFQPRPGFDPWTERQNYSPDGRRIAVSRFEDVGGLRVQRIWLADPDGGNAAPLPLSDRAPGDQETDATWSPDGRLLAFARRSLGGPSRVFVADVATGQVISALPAVDQRLDDAQPVWSSDGGSIAFTRVADIGGSLANKHIWIASATALGDQRDLTAAVCGAECAVIDDSPAFSPDGTQVAFNRKDDAILVVSANGSGCRVLLPAGQSSCAGPIAAPSGPFQPRDVAYSPDGTQLVLTTRRAAAPVSPEALVVLTIANGQLTFITDSLPGRQKEPSWQQTVDLAVLAPPSTPVVPVGGSQTVGITVINRGPAPSPGTVLTLTVPPGVRLDGIQPDRGTCAELRCDFGVLAPGESIGVTVVLVGVTQGTHQVTWSVTGAVQDPQPADNTAETLVPVEVPPPPLAGPALAVTVQPTPGYVGGTVTVTYTARNGGDSTATGLNLAIALPAQVPIGTVTPGCTATGCALADLAPGTSQVVRIVLTPKAAINTVVSGTLRTTGTDANPADNAVTAPLRVLQPRIVAVPAIGKPGFVTSVRGNDFPPGVPVVLTWTPGITASAVPTRPAVNGRFIAQLLILPKDQTGRREITATGPGFSPVTTRFLVVAGVFGPPDMVVRR</sequence>
<evidence type="ECO:0000256" key="3">
    <source>
        <dbReference type="SAM" id="SignalP"/>
    </source>
</evidence>
<keyword evidence="3" id="KW-0732">Signal</keyword>
<gene>
    <name evidence="5" type="ORF">JOF56_005207</name>
</gene>
<accession>A0ABS4TK76</accession>
<comment type="similarity">
    <text evidence="1">Belongs to the TolB family.</text>
</comment>
<dbReference type="PANTHER" id="PTHR36842:SF1">
    <property type="entry name" value="PROTEIN TOLB"/>
    <property type="match status" value="1"/>
</dbReference>
<feature type="chain" id="PRO_5045443461" evidence="3">
    <location>
        <begin position="22"/>
        <end position="975"/>
    </location>
</feature>
<feature type="region of interest" description="Disordered" evidence="2">
    <location>
        <begin position="356"/>
        <end position="376"/>
    </location>
</feature>
<organism evidence="5 6">
    <name type="scientific">Kibdelosporangium banguiense</name>
    <dbReference type="NCBI Taxonomy" id="1365924"/>
    <lineage>
        <taxon>Bacteria</taxon>
        <taxon>Bacillati</taxon>
        <taxon>Actinomycetota</taxon>
        <taxon>Actinomycetes</taxon>
        <taxon>Pseudonocardiales</taxon>
        <taxon>Pseudonocardiaceae</taxon>
        <taxon>Kibdelosporangium</taxon>
    </lineage>
</organism>
<evidence type="ECO:0000256" key="1">
    <source>
        <dbReference type="ARBA" id="ARBA00009820"/>
    </source>
</evidence>
<dbReference type="Proteomes" id="UP001519332">
    <property type="component" value="Unassembled WGS sequence"/>
</dbReference>
<dbReference type="EMBL" id="JAGINW010000001">
    <property type="protein sequence ID" value="MBP2324822.1"/>
    <property type="molecule type" value="Genomic_DNA"/>
</dbReference>
<dbReference type="Pfam" id="PF07676">
    <property type="entry name" value="PD40"/>
    <property type="match status" value="4"/>
</dbReference>
<name>A0ABS4TK76_9PSEU</name>
<reference evidence="5 6" key="1">
    <citation type="submission" date="2021-03" db="EMBL/GenBank/DDBJ databases">
        <title>Sequencing the genomes of 1000 actinobacteria strains.</title>
        <authorList>
            <person name="Klenk H.-P."/>
        </authorList>
    </citation>
    <scope>NUCLEOTIDE SEQUENCE [LARGE SCALE GENOMIC DNA]</scope>
    <source>
        <strain evidence="5 6">DSM 46670</strain>
    </source>
</reference>
<proteinExistence type="inferred from homology"/>
<feature type="domain" description="DUF11" evidence="4">
    <location>
        <begin position="767"/>
        <end position="870"/>
    </location>
</feature>
<feature type="domain" description="DUF11" evidence="4">
    <location>
        <begin position="642"/>
        <end position="751"/>
    </location>
</feature>
<evidence type="ECO:0000313" key="6">
    <source>
        <dbReference type="Proteomes" id="UP001519332"/>
    </source>
</evidence>
<feature type="signal peptide" evidence="3">
    <location>
        <begin position="1"/>
        <end position="21"/>
    </location>
</feature>
<dbReference type="SUPFAM" id="SSF69304">
    <property type="entry name" value="Tricorn protease N-terminal domain"/>
    <property type="match status" value="1"/>
</dbReference>
<evidence type="ECO:0000259" key="4">
    <source>
        <dbReference type="Pfam" id="PF01345"/>
    </source>
</evidence>
<dbReference type="Pfam" id="PF01345">
    <property type="entry name" value="DUF11"/>
    <property type="match status" value="2"/>
</dbReference>
<dbReference type="Gene3D" id="2.120.10.30">
    <property type="entry name" value="TolB, C-terminal domain"/>
    <property type="match status" value="2"/>
</dbReference>
<evidence type="ECO:0000313" key="5">
    <source>
        <dbReference type="EMBL" id="MBP2324822.1"/>
    </source>
</evidence>
<protein>
    <submittedName>
        <fullName evidence="5">Tol biopolymer transport system component</fullName>
    </submittedName>
</protein>
<dbReference type="Gene3D" id="2.60.40.10">
    <property type="entry name" value="Immunoglobulins"/>
    <property type="match status" value="2"/>
</dbReference>
<dbReference type="InterPro" id="IPR011042">
    <property type="entry name" value="6-blade_b-propeller_TolB-like"/>
</dbReference>
<dbReference type="InterPro" id="IPR011659">
    <property type="entry name" value="WD40"/>
</dbReference>
<dbReference type="InterPro" id="IPR013783">
    <property type="entry name" value="Ig-like_fold"/>
</dbReference>
<dbReference type="RefSeq" id="WP_209642098.1">
    <property type="nucleotide sequence ID" value="NZ_JAGINW010000001.1"/>
</dbReference>
<comment type="caution">
    <text evidence="5">The sequence shown here is derived from an EMBL/GenBank/DDBJ whole genome shotgun (WGS) entry which is preliminary data.</text>
</comment>
<keyword evidence="6" id="KW-1185">Reference proteome</keyword>
<evidence type="ECO:0000256" key="2">
    <source>
        <dbReference type="SAM" id="MobiDB-lite"/>
    </source>
</evidence>
<dbReference type="InterPro" id="IPR001434">
    <property type="entry name" value="OmcB-like_DUF11"/>
</dbReference>